<protein>
    <recommendedName>
        <fullName evidence="4">Zn(2)-C6 fungal-type domain-containing protein</fullName>
    </recommendedName>
</protein>
<evidence type="ECO:0000313" key="6">
    <source>
        <dbReference type="Proteomes" id="UP000031575"/>
    </source>
</evidence>
<keyword evidence="1" id="KW-0479">Metal-binding</keyword>
<dbReference type="GO" id="GO:0008270">
    <property type="term" value="F:zinc ion binding"/>
    <property type="evidence" value="ECO:0007669"/>
    <property type="project" value="InterPro"/>
</dbReference>
<evidence type="ECO:0000256" key="2">
    <source>
        <dbReference type="ARBA" id="ARBA00023242"/>
    </source>
</evidence>
<dbReference type="EMBL" id="AWTV01000006">
    <property type="protein sequence ID" value="KIH92770.1"/>
    <property type="molecule type" value="Genomic_DNA"/>
</dbReference>
<feature type="compositionally biased region" description="Low complexity" evidence="3">
    <location>
        <begin position="61"/>
        <end position="80"/>
    </location>
</feature>
<dbReference type="PANTHER" id="PTHR31668">
    <property type="entry name" value="GLUCOSE TRANSPORT TRANSCRIPTION REGULATOR RGT1-RELATED-RELATED"/>
    <property type="match status" value="1"/>
</dbReference>
<dbReference type="HOGENOM" id="CLU_006632_3_0_1"/>
<dbReference type="CDD" id="cd00067">
    <property type="entry name" value="GAL4"/>
    <property type="match status" value="1"/>
</dbReference>
<dbReference type="GO" id="GO:0000981">
    <property type="term" value="F:DNA-binding transcription factor activity, RNA polymerase II-specific"/>
    <property type="evidence" value="ECO:0007669"/>
    <property type="project" value="InterPro"/>
</dbReference>
<dbReference type="InterPro" id="IPR001138">
    <property type="entry name" value="Zn2Cys6_DnaBD"/>
</dbReference>
<dbReference type="CDD" id="cd12148">
    <property type="entry name" value="fungal_TF_MHR"/>
    <property type="match status" value="1"/>
</dbReference>
<dbReference type="SMART" id="SM00906">
    <property type="entry name" value="Fungal_trans"/>
    <property type="match status" value="1"/>
</dbReference>
<dbReference type="GO" id="GO:0005634">
    <property type="term" value="C:nucleus"/>
    <property type="evidence" value="ECO:0007669"/>
    <property type="project" value="TreeGrafter"/>
</dbReference>
<feature type="compositionally biased region" description="Basic residues" evidence="3">
    <location>
        <begin position="1"/>
        <end position="10"/>
    </location>
</feature>
<dbReference type="Proteomes" id="UP000031575">
    <property type="component" value="Unassembled WGS sequence"/>
</dbReference>
<dbReference type="AlphaFoldDB" id="A0A0C2J174"/>
<feature type="region of interest" description="Disordered" evidence="3">
    <location>
        <begin position="1"/>
        <end position="32"/>
    </location>
</feature>
<dbReference type="VEuPathDB" id="FungiDB:SPBR_02335"/>
<dbReference type="GO" id="GO:0006351">
    <property type="term" value="P:DNA-templated transcription"/>
    <property type="evidence" value="ECO:0007669"/>
    <property type="project" value="InterPro"/>
</dbReference>
<evidence type="ECO:0000256" key="1">
    <source>
        <dbReference type="ARBA" id="ARBA00022723"/>
    </source>
</evidence>
<accession>A0A0C2J174</accession>
<dbReference type="InterPro" id="IPR050797">
    <property type="entry name" value="Carb_Metab_Trans_Reg"/>
</dbReference>
<evidence type="ECO:0000259" key="4">
    <source>
        <dbReference type="PROSITE" id="PS50048"/>
    </source>
</evidence>
<feature type="region of interest" description="Disordered" evidence="3">
    <location>
        <begin position="55"/>
        <end position="140"/>
    </location>
</feature>
<dbReference type="GeneID" id="63675559"/>
<organism evidence="5 6">
    <name type="scientific">Sporothrix brasiliensis 5110</name>
    <dbReference type="NCBI Taxonomy" id="1398154"/>
    <lineage>
        <taxon>Eukaryota</taxon>
        <taxon>Fungi</taxon>
        <taxon>Dikarya</taxon>
        <taxon>Ascomycota</taxon>
        <taxon>Pezizomycotina</taxon>
        <taxon>Sordariomycetes</taxon>
        <taxon>Sordariomycetidae</taxon>
        <taxon>Ophiostomatales</taxon>
        <taxon>Ophiostomataceae</taxon>
        <taxon>Sporothrix</taxon>
    </lineage>
</organism>
<dbReference type="RefSeq" id="XP_040620780.1">
    <property type="nucleotide sequence ID" value="XM_040760638.1"/>
</dbReference>
<dbReference type="InterPro" id="IPR007219">
    <property type="entry name" value="XnlR_reg_dom"/>
</dbReference>
<dbReference type="InterPro" id="IPR036864">
    <property type="entry name" value="Zn2-C6_fun-type_DNA-bd_sf"/>
</dbReference>
<sequence length="807" mass="87710">MPPHRRKFRIQSKFGEPRQWRSRKSRPCDACRKRKTACVIDIQPPCRYCERKGIDCQATDSGGSPAPGSPGRFSSRSTPGDLGNADTQASSSPRATSGPLATPRGRAPSPTSDQDPGLNLDGVDVGPTGASPVPLTLMQPPPPVPNQVAFPLPSPISVLVDAAVNRASEGNAPRRAAAATNSVSPLLVEPQAHTETGPIAVSFAAAAALQSPTPSVPAQRHNSPGRFPARNADKTAIYTLDDNDNVTAHSMGLAGEQDTELLSSFRAAIMNEADSIDSEILQIYAGGVTDSIGGGDGTAGERCHHPPVHFNMIRDEFMPLDNAVKVASSHRIEAAVQGCADHLVRLYFKHVHPVYPVLSKSRFLQTYADDKRALPASLRGAVYGIASNFWHHDRVPDENRAVVPTTAATATASTETAATTTTAASSPYCTVTSPAMTVISRPDQHELFEQALASLQRELHGPNLWTLQACLLLIHENSAENATIETPRVWMLAAQATACAQMLGLHRDPMAWQLAAWEKHLRRRLWWATFAADVWSSVCHGNPPHIYEGSFTTPPLRMEDVAQGEEVPQPLRHMVDDDCAVSDTAVCARFVNMVVVSRIVHQLLMSSFSDVAYVESMKDPVTREASLMQIRQQLQDWSMLLPRCISMETIPTAGVHHNNAPLHLSYYAAVALNFRALMSPVTKAAKHDPQSSLRRHFGSAIKEFGFFIDFMHGISPGCLNEFWGLHSRSQLILCGNFLIYLFLLAPGPNQVQDTFALLGTFHDSLQRLSAVADQFAIGVLRPVALRIDSFFTQAAQLMRTNGQSPSS</sequence>
<feature type="domain" description="Zn(2)-C6 fungal-type" evidence="4">
    <location>
        <begin position="27"/>
        <end position="56"/>
    </location>
</feature>
<dbReference type="OrthoDB" id="2018619at2759"/>
<dbReference type="PROSITE" id="PS00463">
    <property type="entry name" value="ZN2_CY6_FUNGAL_1"/>
    <property type="match status" value="1"/>
</dbReference>
<reference evidence="5 6" key="1">
    <citation type="journal article" date="2014" name="BMC Genomics">
        <title>Comparative genomics of the major fungal agents of human and animal Sporotrichosis: Sporothrix schenckii and Sporothrix brasiliensis.</title>
        <authorList>
            <person name="Teixeira M.M."/>
            <person name="de Almeida L.G."/>
            <person name="Kubitschek-Barreira P."/>
            <person name="Alves F.L."/>
            <person name="Kioshima E.S."/>
            <person name="Abadio A.K."/>
            <person name="Fernandes L."/>
            <person name="Derengowski L.S."/>
            <person name="Ferreira K.S."/>
            <person name="Souza R.C."/>
            <person name="Ruiz J.C."/>
            <person name="de Andrade N.C."/>
            <person name="Paes H.C."/>
            <person name="Nicola A.M."/>
            <person name="Albuquerque P."/>
            <person name="Gerber A.L."/>
            <person name="Martins V.P."/>
            <person name="Peconick L.D."/>
            <person name="Neto A.V."/>
            <person name="Chaucanez C.B."/>
            <person name="Silva P.A."/>
            <person name="Cunha O.L."/>
            <person name="de Oliveira F.F."/>
            <person name="dos Santos T.C."/>
            <person name="Barros A.L."/>
            <person name="Soares M.A."/>
            <person name="de Oliveira L.M."/>
            <person name="Marini M.M."/>
            <person name="Villalobos-Duno H."/>
            <person name="Cunha M.M."/>
            <person name="de Hoog S."/>
            <person name="da Silveira J.F."/>
            <person name="Henrissat B."/>
            <person name="Nino-Vega G.A."/>
            <person name="Cisalpino P.S."/>
            <person name="Mora-Montes H.M."/>
            <person name="Almeida S.R."/>
            <person name="Stajich J.E."/>
            <person name="Lopes-Bezerra L.M."/>
            <person name="Vasconcelos A.T."/>
            <person name="Felipe M.S."/>
        </authorList>
    </citation>
    <scope>NUCLEOTIDE SEQUENCE [LARGE SCALE GENOMIC DNA]</scope>
    <source>
        <strain evidence="5 6">5110</strain>
    </source>
</reference>
<dbReference type="PANTHER" id="PTHR31668:SF23">
    <property type="entry name" value="ZN(II)2CYS6 TRANSCRIPTION FACTOR (EUROFUNG)"/>
    <property type="match status" value="1"/>
</dbReference>
<proteinExistence type="predicted"/>
<name>A0A0C2J174_9PEZI</name>
<evidence type="ECO:0000313" key="5">
    <source>
        <dbReference type="EMBL" id="KIH92770.1"/>
    </source>
</evidence>
<evidence type="ECO:0000256" key="3">
    <source>
        <dbReference type="SAM" id="MobiDB-lite"/>
    </source>
</evidence>
<comment type="caution">
    <text evidence="5">The sequence shown here is derived from an EMBL/GenBank/DDBJ whole genome shotgun (WGS) entry which is preliminary data.</text>
</comment>
<dbReference type="Gene3D" id="4.10.240.10">
    <property type="entry name" value="Zn(2)-C6 fungal-type DNA-binding domain"/>
    <property type="match status" value="1"/>
</dbReference>
<keyword evidence="2" id="KW-0539">Nucleus</keyword>
<dbReference type="PROSITE" id="PS50048">
    <property type="entry name" value="ZN2_CY6_FUNGAL_2"/>
    <property type="match status" value="1"/>
</dbReference>
<gene>
    <name evidence="5" type="ORF">SPBR_02335</name>
</gene>
<dbReference type="Pfam" id="PF04082">
    <property type="entry name" value="Fungal_trans"/>
    <property type="match status" value="1"/>
</dbReference>
<feature type="compositionally biased region" description="Polar residues" evidence="3">
    <location>
        <begin position="85"/>
        <end position="95"/>
    </location>
</feature>
<dbReference type="SUPFAM" id="SSF57701">
    <property type="entry name" value="Zn2/Cys6 DNA-binding domain"/>
    <property type="match status" value="1"/>
</dbReference>
<dbReference type="GO" id="GO:0003677">
    <property type="term" value="F:DNA binding"/>
    <property type="evidence" value="ECO:0007669"/>
    <property type="project" value="InterPro"/>
</dbReference>
<dbReference type="GO" id="GO:0001080">
    <property type="term" value="P:nitrogen catabolite activation of transcription from RNA polymerase II promoter"/>
    <property type="evidence" value="ECO:0007669"/>
    <property type="project" value="TreeGrafter"/>
</dbReference>
<keyword evidence="6" id="KW-1185">Reference proteome</keyword>